<dbReference type="NCBIfam" id="TIGR01977">
    <property type="entry name" value="am_tr_V_EF2568"/>
    <property type="match status" value="1"/>
</dbReference>
<dbReference type="GeneID" id="93073849"/>
<comment type="catalytic activity">
    <reaction evidence="6">
        <text>(sulfur carrier)-H + L-cysteine = (sulfur carrier)-SH + L-alanine</text>
        <dbReference type="Rhea" id="RHEA:43892"/>
        <dbReference type="Rhea" id="RHEA-COMP:14737"/>
        <dbReference type="Rhea" id="RHEA-COMP:14739"/>
        <dbReference type="ChEBI" id="CHEBI:29917"/>
        <dbReference type="ChEBI" id="CHEBI:35235"/>
        <dbReference type="ChEBI" id="CHEBI:57972"/>
        <dbReference type="ChEBI" id="CHEBI:64428"/>
        <dbReference type="EC" id="2.8.1.7"/>
    </reaction>
</comment>
<evidence type="ECO:0000256" key="2">
    <source>
        <dbReference type="ARBA" id="ARBA00010447"/>
    </source>
</evidence>
<protein>
    <recommendedName>
        <fullName evidence="3">cysteine desulfurase</fullName>
        <ecNumber evidence="3">2.8.1.7</ecNumber>
    </recommendedName>
</protein>
<dbReference type="Proteomes" id="UP000030905">
    <property type="component" value="Chromosome"/>
</dbReference>
<comment type="cofactor">
    <cofactor evidence="1">
        <name>pyridoxal 5'-phosphate</name>
        <dbReference type="ChEBI" id="CHEBI:597326"/>
    </cofactor>
</comment>
<reference evidence="8 11" key="1">
    <citation type="journal article" date="2015" name="Genome Announc.">
        <title>Complete Genome Sequence of the Nitrogen-Fixing and Solvent-Producing Clostridium pasteurianum DSM 525.</title>
        <authorList>
            <person name="Poehlein A."/>
            <person name="Grosse-Honebrink A."/>
            <person name="Zhang Y."/>
            <person name="Minton N.P."/>
            <person name="Daniel R."/>
        </authorList>
    </citation>
    <scope>NUCLEOTIDE SEQUENCE [LARGE SCALE GENOMIC DNA]</scope>
    <source>
        <strain evidence="8">DSM 525</strain>
        <strain evidence="11">DSM 525 / ATCC 6013</strain>
    </source>
</reference>
<dbReference type="InterPro" id="IPR016454">
    <property type="entry name" value="Cysteine_dSase"/>
</dbReference>
<dbReference type="InterPro" id="IPR010969">
    <property type="entry name" value="Cys_dSase-rel_unknwn_funct"/>
</dbReference>
<dbReference type="Pfam" id="PF00266">
    <property type="entry name" value="Aminotran_5"/>
    <property type="match status" value="1"/>
</dbReference>
<dbReference type="PIRSF" id="PIRSF005572">
    <property type="entry name" value="NifS"/>
    <property type="match status" value="1"/>
</dbReference>
<dbReference type="Proteomes" id="UP000028042">
    <property type="component" value="Unassembled WGS sequence"/>
</dbReference>
<proteinExistence type="inferred from homology"/>
<feature type="domain" description="Aminotransferase class V" evidence="7">
    <location>
        <begin position="2"/>
        <end position="368"/>
    </location>
</feature>
<dbReference type="EMBL" id="CP009268">
    <property type="protein sequence ID" value="AJA51744.1"/>
    <property type="molecule type" value="Genomic_DNA"/>
</dbReference>
<name>A0A0H3J1J6_CLOPA</name>
<keyword evidence="11" id="KW-1185">Reference proteome</keyword>
<evidence type="ECO:0000256" key="5">
    <source>
        <dbReference type="ARBA" id="ARBA00022898"/>
    </source>
</evidence>
<evidence type="ECO:0000256" key="4">
    <source>
        <dbReference type="ARBA" id="ARBA00022679"/>
    </source>
</evidence>
<dbReference type="InterPro" id="IPR000192">
    <property type="entry name" value="Aminotrans_V_dom"/>
</dbReference>
<evidence type="ECO:0000313" key="8">
    <source>
        <dbReference type="EMBL" id="AJA51744.1"/>
    </source>
</evidence>
<dbReference type="Gene3D" id="3.40.640.10">
    <property type="entry name" value="Type I PLP-dependent aspartate aminotransferase-like (Major domain)"/>
    <property type="match status" value="1"/>
</dbReference>
<dbReference type="EMBL" id="JPGY02000001">
    <property type="protein sequence ID" value="KRU12248.1"/>
    <property type="molecule type" value="Genomic_DNA"/>
</dbReference>
<dbReference type="Gene3D" id="3.90.1150.10">
    <property type="entry name" value="Aspartate Aminotransferase, domain 1"/>
    <property type="match status" value="1"/>
</dbReference>
<evidence type="ECO:0000313" key="11">
    <source>
        <dbReference type="Proteomes" id="UP000030905"/>
    </source>
</evidence>
<evidence type="ECO:0000256" key="6">
    <source>
        <dbReference type="ARBA" id="ARBA00050776"/>
    </source>
</evidence>
<keyword evidence="4 8" id="KW-0808">Transferase</keyword>
<dbReference type="eggNOG" id="COG0520">
    <property type="taxonomic scope" value="Bacteria"/>
</dbReference>
<evidence type="ECO:0000256" key="3">
    <source>
        <dbReference type="ARBA" id="ARBA00012239"/>
    </source>
</evidence>
<reference evidence="9" key="2">
    <citation type="submission" date="2015-10" db="EMBL/GenBank/DDBJ databases">
        <title>Improved Draft Genome Sequence of Clostridium pasteurianum Strain ATCC 6013 (DSM 525) Using a Hybrid Next-Generation Sequencing Approach.</title>
        <authorList>
            <person name="Pyne M.E."/>
            <person name="Utturkar S.M."/>
            <person name="Brown S.D."/>
            <person name="Moo-Young M."/>
            <person name="Chung D.A."/>
            <person name="Chou P.C."/>
        </authorList>
    </citation>
    <scope>NUCLEOTIDE SEQUENCE</scope>
    <source>
        <strain evidence="9">ATCC 6013</strain>
    </source>
</reference>
<evidence type="ECO:0000313" key="10">
    <source>
        <dbReference type="Proteomes" id="UP000028042"/>
    </source>
</evidence>
<dbReference type="InterPro" id="IPR018247">
    <property type="entry name" value="EF_Hand_1_Ca_BS"/>
</dbReference>
<sequence>MIYLDNAATSFPKPSEVYDEVLNCMKNYAANPGRSSHDMSIKASSKIAETRQELSTLFNIDCPFNIIFTCNATESLNMAIKGLFKSGNHVISTVIEHNSVLRPLNYLNKAGVELTLLDVNREGYIDIGELEKSIKKNTKAIIVNHASNVLGTIQDIEKIGSVCKKYGLIFMLDASQSAGVVPIDVDKANIDLLAFPGHKGLLGPQGTGGLFVREGIKLNNFIDGGTGSNSSSMDQPDFLPDKFESGTLNTPGIAGLYEGIKFIKKIGIENIEKRERALTEYLLSELKKISYVELYGLNSVENRAAVVSINIDGMDSSTVGYILNKNNIAVRTGYHCAPLIHHVIGTKEYGTVRISPGYFNTEKDIEKFLDVIKSIYKQNLSI</sequence>
<dbReference type="PATRIC" id="fig|1262449.3.peg.1521"/>
<reference evidence="9 10" key="3">
    <citation type="journal article" name="Genome Announc.">
        <title>Improved Draft Genome Sequence of Clostridium pasteurianum Strain ATCC 6013 (DSM 525) Using a Hybrid Next-Generation Sequencing Approach.</title>
        <authorList>
            <person name="Pyne M.E."/>
            <person name="Utturkar S."/>
            <person name="Brown S.D."/>
            <person name="Moo-Young M."/>
            <person name="Chung D.A."/>
            <person name="Chou C.P."/>
        </authorList>
    </citation>
    <scope>NUCLEOTIDE SEQUENCE [LARGE SCALE GENOMIC DNA]</scope>
    <source>
        <strain evidence="9 10">ATCC 6013</strain>
    </source>
</reference>
<dbReference type="RefSeq" id="WP_003443633.1">
    <property type="nucleotide sequence ID" value="NZ_ANZB01000004.1"/>
</dbReference>
<dbReference type="PANTHER" id="PTHR43586">
    <property type="entry name" value="CYSTEINE DESULFURASE"/>
    <property type="match status" value="1"/>
</dbReference>
<organism evidence="8 11">
    <name type="scientific">Clostridium pasteurianum DSM 525 = ATCC 6013</name>
    <dbReference type="NCBI Taxonomy" id="1262449"/>
    <lineage>
        <taxon>Bacteria</taxon>
        <taxon>Bacillati</taxon>
        <taxon>Bacillota</taxon>
        <taxon>Clostridia</taxon>
        <taxon>Eubacteriales</taxon>
        <taxon>Clostridiaceae</taxon>
        <taxon>Clostridium</taxon>
    </lineage>
</organism>
<keyword evidence="5" id="KW-0663">Pyridoxal phosphate</keyword>
<dbReference type="GO" id="GO:0031071">
    <property type="term" value="F:cysteine desulfurase activity"/>
    <property type="evidence" value="ECO:0007669"/>
    <property type="project" value="UniProtKB-EC"/>
</dbReference>
<dbReference type="InterPro" id="IPR015421">
    <property type="entry name" value="PyrdxlP-dep_Trfase_major"/>
</dbReference>
<dbReference type="InterPro" id="IPR015424">
    <property type="entry name" value="PyrdxlP-dep_Trfase"/>
</dbReference>
<dbReference type="InterPro" id="IPR015422">
    <property type="entry name" value="PyrdxlP-dep_Trfase_small"/>
</dbReference>
<accession>A0A0H3J1J6</accession>
<dbReference type="SUPFAM" id="SSF53383">
    <property type="entry name" value="PLP-dependent transferases"/>
    <property type="match status" value="1"/>
</dbReference>
<dbReference type="PROSITE" id="PS00018">
    <property type="entry name" value="EF_HAND_1"/>
    <property type="match status" value="1"/>
</dbReference>
<dbReference type="KEGG" id="cpat:CLPA_c16860"/>
<dbReference type="KEGG" id="cpae:CPAST_c16860"/>
<gene>
    <name evidence="8" type="primary">csd2</name>
    <name evidence="8" type="ORF">CLPA_c16860</name>
    <name evidence="9" type="ORF">CP6013_01495</name>
</gene>
<comment type="similarity">
    <text evidence="2">Belongs to the class-V pyridoxal-phosphate-dependent aminotransferase family. Csd subfamily.</text>
</comment>
<dbReference type="GO" id="GO:0006534">
    <property type="term" value="P:cysteine metabolic process"/>
    <property type="evidence" value="ECO:0007669"/>
    <property type="project" value="InterPro"/>
</dbReference>
<dbReference type="CDD" id="cd06453">
    <property type="entry name" value="SufS_like"/>
    <property type="match status" value="1"/>
</dbReference>
<evidence type="ECO:0000259" key="7">
    <source>
        <dbReference type="Pfam" id="PF00266"/>
    </source>
</evidence>
<dbReference type="InterPro" id="IPR010970">
    <property type="entry name" value="Cys_dSase_SufS"/>
</dbReference>
<evidence type="ECO:0000313" key="9">
    <source>
        <dbReference type="EMBL" id="KRU12248.1"/>
    </source>
</evidence>
<dbReference type="GO" id="GO:0030170">
    <property type="term" value="F:pyridoxal phosphate binding"/>
    <property type="evidence" value="ECO:0007669"/>
    <property type="project" value="InterPro"/>
</dbReference>
<dbReference type="EC" id="2.8.1.7" evidence="3"/>
<dbReference type="PANTHER" id="PTHR43586:SF4">
    <property type="entry name" value="ISOPENICILLIN N EPIMERASE"/>
    <property type="match status" value="1"/>
</dbReference>
<evidence type="ECO:0000256" key="1">
    <source>
        <dbReference type="ARBA" id="ARBA00001933"/>
    </source>
</evidence>
<dbReference type="AlphaFoldDB" id="A0A0H3J1J6"/>